<evidence type="ECO:0000256" key="1">
    <source>
        <dbReference type="ARBA" id="ARBA00022737"/>
    </source>
</evidence>
<keyword evidence="3" id="KW-0472">Membrane</keyword>
<dbReference type="InterPro" id="IPR050498">
    <property type="entry name" value="Ycf3"/>
</dbReference>
<dbReference type="KEGG" id="sfol:H3H32_36210"/>
<dbReference type="Gene3D" id="1.25.40.10">
    <property type="entry name" value="Tetratricopeptide repeat domain"/>
    <property type="match status" value="1"/>
</dbReference>
<dbReference type="Proteomes" id="UP000515369">
    <property type="component" value="Chromosome"/>
</dbReference>
<feature type="transmembrane region" description="Helical" evidence="3">
    <location>
        <begin position="230"/>
        <end position="248"/>
    </location>
</feature>
<keyword evidence="1" id="KW-0677">Repeat</keyword>
<dbReference type="PANTHER" id="PTHR44858">
    <property type="entry name" value="TETRATRICOPEPTIDE REPEAT PROTEIN 6"/>
    <property type="match status" value="1"/>
</dbReference>
<dbReference type="SUPFAM" id="SSF48452">
    <property type="entry name" value="TPR-like"/>
    <property type="match status" value="1"/>
</dbReference>
<dbReference type="PANTHER" id="PTHR44858:SF1">
    <property type="entry name" value="UDP-N-ACETYLGLUCOSAMINE--PEPTIDE N-ACETYLGLUCOSAMINYLTRANSFERASE SPINDLY-RELATED"/>
    <property type="match status" value="1"/>
</dbReference>
<accession>A0A7G5GWL0</accession>
<protein>
    <submittedName>
        <fullName evidence="4">Tetratricopeptide repeat protein</fullName>
    </submittedName>
</protein>
<keyword evidence="2" id="KW-0802">TPR repeat</keyword>
<name>A0A7G5GWL0_9BACT</name>
<evidence type="ECO:0000256" key="2">
    <source>
        <dbReference type="ARBA" id="ARBA00022803"/>
    </source>
</evidence>
<evidence type="ECO:0000256" key="3">
    <source>
        <dbReference type="SAM" id="Phobius"/>
    </source>
</evidence>
<keyword evidence="3" id="KW-1133">Transmembrane helix</keyword>
<feature type="transmembrane region" description="Helical" evidence="3">
    <location>
        <begin position="184"/>
        <end position="202"/>
    </location>
</feature>
<dbReference type="InterPro" id="IPR019734">
    <property type="entry name" value="TPR_rpt"/>
</dbReference>
<keyword evidence="5" id="KW-1185">Reference proteome</keyword>
<proteinExistence type="predicted"/>
<feature type="transmembrane region" description="Helical" evidence="3">
    <location>
        <begin position="263"/>
        <end position="282"/>
    </location>
</feature>
<feature type="transmembrane region" description="Helical" evidence="3">
    <location>
        <begin position="208"/>
        <end position="225"/>
    </location>
</feature>
<reference evidence="4 5" key="1">
    <citation type="submission" date="2020-07" db="EMBL/GenBank/DDBJ databases">
        <title>Spirosoma foliorum sp. nov., isolated from the leaves on the Nejang mountain Korea, Republic of.</title>
        <authorList>
            <person name="Ho H."/>
            <person name="Lee Y.-J."/>
            <person name="Nurcahyanto D.-A."/>
            <person name="Kim S.-G."/>
        </authorList>
    </citation>
    <scope>NUCLEOTIDE SEQUENCE [LARGE SCALE GENOMIC DNA]</scope>
    <source>
        <strain evidence="4 5">PL0136</strain>
    </source>
</reference>
<dbReference type="Pfam" id="PF14559">
    <property type="entry name" value="TPR_19"/>
    <property type="match status" value="1"/>
</dbReference>
<dbReference type="InterPro" id="IPR011990">
    <property type="entry name" value="TPR-like_helical_dom_sf"/>
</dbReference>
<dbReference type="AlphaFoldDB" id="A0A7G5GWL0"/>
<dbReference type="EMBL" id="CP059732">
    <property type="protein sequence ID" value="QMW03252.1"/>
    <property type="molecule type" value="Genomic_DNA"/>
</dbReference>
<evidence type="ECO:0000313" key="5">
    <source>
        <dbReference type="Proteomes" id="UP000515369"/>
    </source>
</evidence>
<gene>
    <name evidence="4" type="ORF">H3H32_36210</name>
</gene>
<sequence length="288" mass="32245">MELLVAAAIIGYIIYLRYYADLRTKSEKDVEKLQVGIQLYKAGQSVDALNFFERYLQKEPTSSVAYLYQAKCYRALGQLQEAIDALKKGESYDDTVADLHLEMGHILYDQQDYSAAYLEFDKAVFHAKGLDADAFQGRGTTRQHLENDEQAQQDLNRASSLRESERLMAATATPKSDVFFDRKLLSHTVVILINSVVLLVVIKNAPVIHLPYLLAAIAATVIGYLEPRKGWALAIIQAATLWLGYTFFTKTPQTSGARDLEAFGLYGSMILTFIGSFIGGVLKRQLIR</sequence>
<keyword evidence="3" id="KW-0812">Transmembrane</keyword>
<organism evidence="4 5">
    <name type="scientific">Spirosoma foliorum</name>
    <dbReference type="NCBI Taxonomy" id="2710596"/>
    <lineage>
        <taxon>Bacteria</taxon>
        <taxon>Pseudomonadati</taxon>
        <taxon>Bacteroidota</taxon>
        <taxon>Cytophagia</taxon>
        <taxon>Cytophagales</taxon>
        <taxon>Cytophagaceae</taxon>
        <taxon>Spirosoma</taxon>
    </lineage>
</organism>
<evidence type="ECO:0000313" key="4">
    <source>
        <dbReference type="EMBL" id="QMW03252.1"/>
    </source>
</evidence>
<dbReference type="RefSeq" id="WP_182460538.1">
    <property type="nucleotide sequence ID" value="NZ_CP059732.1"/>
</dbReference>
<dbReference type="SMART" id="SM00028">
    <property type="entry name" value="TPR"/>
    <property type="match status" value="4"/>
</dbReference>